<reference evidence="1 2" key="1">
    <citation type="submission" date="2021-06" db="EMBL/GenBank/DDBJ databases">
        <title>Caerostris extrusa draft genome.</title>
        <authorList>
            <person name="Kono N."/>
            <person name="Arakawa K."/>
        </authorList>
    </citation>
    <scope>NUCLEOTIDE SEQUENCE [LARGE SCALE GENOMIC DNA]</scope>
</reference>
<sequence length="83" mass="9524">MPEVERMGKCKRAWWEGKYSKSSDETPGFKRLNQEWKSRDFEVNECVRLAYSTVPKRTVTRLMIMSSETLASDAGSGNQSEVT</sequence>
<organism evidence="1 2">
    <name type="scientific">Caerostris extrusa</name>
    <name type="common">Bark spider</name>
    <name type="synonym">Caerostris bankana</name>
    <dbReference type="NCBI Taxonomy" id="172846"/>
    <lineage>
        <taxon>Eukaryota</taxon>
        <taxon>Metazoa</taxon>
        <taxon>Ecdysozoa</taxon>
        <taxon>Arthropoda</taxon>
        <taxon>Chelicerata</taxon>
        <taxon>Arachnida</taxon>
        <taxon>Araneae</taxon>
        <taxon>Araneomorphae</taxon>
        <taxon>Entelegynae</taxon>
        <taxon>Araneoidea</taxon>
        <taxon>Araneidae</taxon>
        <taxon>Caerostris</taxon>
    </lineage>
</organism>
<dbReference type="Proteomes" id="UP001054945">
    <property type="component" value="Unassembled WGS sequence"/>
</dbReference>
<dbReference type="EMBL" id="BPLR01002553">
    <property type="protein sequence ID" value="GIX75030.1"/>
    <property type="molecule type" value="Genomic_DNA"/>
</dbReference>
<gene>
    <name evidence="1" type="ORF">CEXT_383581</name>
</gene>
<evidence type="ECO:0000313" key="2">
    <source>
        <dbReference type="Proteomes" id="UP001054945"/>
    </source>
</evidence>
<keyword evidence="2" id="KW-1185">Reference proteome</keyword>
<evidence type="ECO:0000313" key="1">
    <source>
        <dbReference type="EMBL" id="GIX75030.1"/>
    </source>
</evidence>
<comment type="caution">
    <text evidence="1">The sequence shown here is derived from an EMBL/GenBank/DDBJ whole genome shotgun (WGS) entry which is preliminary data.</text>
</comment>
<protein>
    <submittedName>
        <fullName evidence="1">Uncharacterized protein</fullName>
    </submittedName>
</protein>
<dbReference type="AlphaFoldDB" id="A0AAV4MSW4"/>
<name>A0AAV4MSW4_CAEEX</name>
<proteinExistence type="predicted"/>
<accession>A0AAV4MSW4</accession>